<sequence length="214" mass="23837">MLAVAESYYSELFSRRACDPAAEAYLLDCISARLGGEEAWSMEADVTLEEVREALLSLRDGRAPGHDGIPKEFYAVFWHLLGPDLLEVYRALLERGALLASMRKGVFVLLYKGGDRTELGNWRPFTLLTTNCKVLAKVATTRVWRVMSGLVSHDQTCGVPGSSCSWNLILTDVLDCVKEHKLPLALVSIDQEKAFDRVQHGFLFGVLGRMGFRP</sequence>
<evidence type="ECO:0000259" key="1">
    <source>
        <dbReference type="Pfam" id="PF00078"/>
    </source>
</evidence>
<dbReference type="AlphaFoldDB" id="A0AAD7SP57"/>
<feature type="domain" description="Reverse transcriptase" evidence="1">
    <location>
        <begin position="119"/>
        <end position="213"/>
    </location>
</feature>
<comment type="caution">
    <text evidence="2">The sequence shown here is derived from an EMBL/GenBank/DDBJ whole genome shotgun (WGS) entry which is preliminary data.</text>
</comment>
<organism evidence="2 3">
    <name type="scientific">Aldrovandia affinis</name>
    <dbReference type="NCBI Taxonomy" id="143900"/>
    <lineage>
        <taxon>Eukaryota</taxon>
        <taxon>Metazoa</taxon>
        <taxon>Chordata</taxon>
        <taxon>Craniata</taxon>
        <taxon>Vertebrata</taxon>
        <taxon>Euteleostomi</taxon>
        <taxon>Actinopterygii</taxon>
        <taxon>Neopterygii</taxon>
        <taxon>Teleostei</taxon>
        <taxon>Notacanthiformes</taxon>
        <taxon>Halosauridae</taxon>
        <taxon>Aldrovandia</taxon>
    </lineage>
</organism>
<dbReference type="InterPro" id="IPR000477">
    <property type="entry name" value="RT_dom"/>
</dbReference>
<dbReference type="PANTHER" id="PTHR19446">
    <property type="entry name" value="REVERSE TRANSCRIPTASES"/>
    <property type="match status" value="1"/>
</dbReference>
<evidence type="ECO:0000313" key="3">
    <source>
        <dbReference type="Proteomes" id="UP001221898"/>
    </source>
</evidence>
<dbReference type="EMBL" id="JAINUG010000047">
    <property type="protein sequence ID" value="KAJ8405607.1"/>
    <property type="molecule type" value="Genomic_DNA"/>
</dbReference>
<dbReference type="InterPro" id="IPR043502">
    <property type="entry name" value="DNA/RNA_pol_sf"/>
</dbReference>
<dbReference type="SUPFAM" id="SSF56672">
    <property type="entry name" value="DNA/RNA polymerases"/>
    <property type="match status" value="1"/>
</dbReference>
<dbReference type="Proteomes" id="UP001221898">
    <property type="component" value="Unassembled WGS sequence"/>
</dbReference>
<accession>A0AAD7SP57</accession>
<evidence type="ECO:0000313" key="2">
    <source>
        <dbReference type="EMBL" id="KAJ8405607.1"/>
    </source>
</evidence>
<protein>
    <recommendedName>
        <fullName evidence="1">Reverse transcriptase domain-containing protein</fullName>
    </recommendedName>
</protein>
<keyword evidence="3" id="KW-1185">Reference proteome</keyword>
<dbReference type="Pfam" id="PF00078">
    <property type="entry name" value="RVT_1"/>
    <property type="match status" value="1"/>
</dbReference>
<reference evidence="2" key="1">
    <citation type="journal article" date="2023" name="Science">
        <title>Genome structures resolve the early diversification of teleost fishes.</title>
        <authorList>
            <person name="Parey E."/>
            <person name="Louis A."/>
            <person name="Montfort J."/>
            <person name="Bouchez O."/>
            <person name="Roques C."/>
            <person name="Iampietro C."/>
            <person name="Lluch J."/>
            <person name="Castinel A."/>
            <person name="Donnadieu C."/>
            <person name="Desvignes T."/>
            <person name="Floi Bucao C."/>
            <person name="Jouanno E."/>
            <person name="Wen M."/>
            <person name="Mejri S."/>
            <person name="Dirks R."/>
            <person name="Jansen H."/>
            <person name="Henkel C."/>
            <person name="Chen W.J."/>
            <person name="Zahm M."/>
            <person name="Cabau C."/>
            <person name="Klopp C."/>
            <person name="Thompson A.W."/>
            <person name="Robinson-Rechavi M."/>
            <person name="Braasch I."/>
            <person name="Lecointre G."/>
            <person name="Bobe J."/>
            <person name="Postlethwait J.H."/>
            <person name="Berthelot C."/>
            <person name="Roest Crollius H."/>
            <person name="Guiguen Y."/>
        </authorList>
    </citation>
    <scope>NUCLEOTIDE SEQUENCE</scope>
    <source>
        <tissue evidence="2">Blood</tissue>
    </source>
</reference>
<gene>
    <name evidence="2" type="ORF">AAFF_G00315870</name>
</gene>
<proteinExistence type="predicted"/>
<name>A0AAD7SP57_9TELE</name>